<proteinExistence type="predicted"/>
<organism evidence="6 7">
    <name type="scientific">Poseidonocella pacifica</name>
    <dbReference type="NCBI Taxonomy" id="871651"/>
    <lineage>
        <taxon>Bacteria</taxon>
        <taxon>Pseudomonadati</taxon>
        <taxon>Pseudomonadota</taxon>
        <taxon>Alphaproteobacteria</taxon>
        <taxon>Rhodobacterales</taxon>
        <taxon>Roseobacteraceae</taxon>
        <taxon>Poseidonocella</taxon>
    </lineage>
</organism>
<dbReference type="SUPFAM" id="SSF46689">
    <property type="entry name" value="Homeodomain-like"/>
    <property type="match status" value="1"/>
</dbReference>
<dbReference type="OrthoDB" id="9811084at2"/>
<dbReference type="InterPro" id="IPR001647">
    <property type="entry name" value="HTH_TetR"/>
</dbReference>
<evidence type="ECO:0000313" key="7">
    <source>
        <dbReference type="Proteomes" id="UP000198796"/>
    </source>
</evidence>
<evidence type="ECO:0000256" key="4">
    <source>
        <dbReference type="PROSITE-ProRule" id="PRU00335"/>
    </source>
</evidence>
<dbReference type="InterPro" id="IPR009057">
    <property type="entry name" value="Homeodomain-like_sf"/>
</dbReference>
<evidence type="ECO:0000256" key="3">
    <source>
        <dbReference type="ARBA" id="ARBA00023163"/>
    </source>
</evidence>
<protein>
    <submittedName>
        <fullName evidence="6">Transcriptional regulator, TetR family</fullName>
    </submittedName>
</protein>
<evidence type="ECO:0000259" key="5">
    <source>
        <dbReference type="PROSITE" id="PS50977"/>
    </source>
</evidence>
<dbReference type="PROSITE" id="PS50977">
    <property type="entry name" value="HTH_TETR_2"/>
    <property type="match status" value="1"/>
</dbReference>
<sequence>MTEQRKSDLTRRKILTAGQDLVRRHGFGAVGLSRILSESGVPKGSFYYYFSSKEAFGQALLQDYVDQYLLRIDALFDGPGSAGDRLLKFWSAWLAEGRTEGIAQQCLVVKLGAEVADLSEGMRHTLDEGVSQLLRRVSAVLAQGVDDGSIRRFDDPDATARMLYAKWLGAAILVKLSGEQTPLQQALADTVHALSPENKL</sequence>
<dbReference type="Gene3D" id="1.10.357.10">
    <property type="entry name" value="Tetracycline Repressor, domain 2"/>
    <property type="match status" value="1"/>
</dbReference>
<dbReference type="PANTHER" id="PTHR47506:SF6">
    <property type="entry name" value="HTH-TYPE TRANSCRIPTIONAL REPRESSOR NEMR"/>
    <property type="match status" value="1"/>
</dbReference>
<dbReference type="Pfam" id="PF00440">
    <property type="entry name" value="TetR_N"/>
    <property type="match status" value="1"/>
</dbReference>
<dbReference type="STRING" id="871651.SAMN05421688_3475"/>
<dbReference type="PRINTS" id="PR00455">
    <property type="entry name" value="HTHTETR"/>
</dbReference>
<gene>
    <name evidence="6" type="ORF">SAMN05421688_3475</name>
</gene>
<evidence type="ECO:0000256" key="2">
    <source>
        <dbReference type="ARBA" id="ARBA00023125"/>
    </source>
</evidence>
<accession>A0A1I0YY04</accession>
<dbReference type="GO" id="GO:0003677">
    <property type="term" value="F:DNA binding"/>
    <property type="evidence" value="ECO:0007669"/>
    <property type="project" value="UniProtKB-UniRule"/>
</dbReference>
<name>A0A1I0YY04_9RHOB</name>
<reference evidence="6 7" key="1">
    <citation type="submission" date="2016-10" db="EMBL/GenBank/DDBJ databases">
        <authorList>
            <person name="de Groot N.N."/>
        </authorList>
    </citation>
    <scope>NUCLEOTIDE SEQUENCE [LARGE SCALE GENOMIC DNA]</scope>
    <source>
        <strain evidence="6 7">DSM 29316</strain>
    </source>
</reference>
<dbReference type="InterPro" id="IPR011075">
    <property type="entry name" value="TetR_C"/>
</dbReference>
<feature type="domain" description="HTH tetR-type" evidence="5">
    <location>
        <begin position="8"/>
        <end position="68"/>
    </location>
</feature>
<feature type="DNA-binding region" description="H-T-H motif" evidence="4">
    <location>
        <begin position="31"/>
        <end position="50"/>
    </location>
</feature>
<keyword evidence="3" id="KW-0804">Transcription</keyword>
<keyword evidence="7" id="KW-1185">Reference proteome</keyword>
<dbReference type="Proteomes" id="UP000198796">
    <property type="component" value="Unassembled WGS sequence"/>
</dbReference>
<dbReference type="AlphaFoldDB" id="A0A1I0YY04"/>
<dbReference type="Pfam" id="PF16925">
    <property type="entry name" value="TetR_C_13"/>
    <property type="match status" value="1"/>
</dbReference>
<evidence type="ECO:0000313" key="6">
    <source>
        <dbReference type="EMBL" id="SFB18234.1"/>
    </source>
</evidence>
<keyword evidence="1" id="KW-0805">Transcription regulation</keyword>
<keyword evidence="2 4" id="KW-0238">DNA-binding</keyword>
<dbReference type="SUPFAM" id="SSF48498">
    <property type="entry name" value="Tetracyclin repressor-like, C-terminal domain"/>
    <property type="match status" value="1"/>
</dbReference>
<evidence type="ECO:0000256" key="1">
    <source>
        <dbReference type="ARBA" id="ARBA00023015"/>
    </source>
</evidence>
<dbReference type="InterPro" id="IPR036271">
    <property type="entry name" value="Tet_transcr_reg_TetR-rel_C_sf"/>
</dbReference>
<dbReference type="PANTHER" id="PTHR47506">
    <property type="entry name" value="TRANSCRIPTIONAL REGULATORY PROTEIN"/>
    <property type="match status" value="1"/>
</dbReference>
<dbReference type="EMBL" id="FOJU01000009">
    <property type="protein sequence ID" value="SFB18234.1"/>
    <property type="molecule type" value="Genomic_DNA"/>
</dbReference>